<organism evidence="2 3">
    <name type="scientific">Ditylenchus destructor</name>
    <dbReference type="NCBI Taxonomy" id="166010"/>
    <lineage>
        <taxon>Eukaryota</taxon>
        <taxon>Metazoa</taxon>
        <taxon>Ecdysozoa</taxon>
        <taxon>Nematoda</taxon>
        <taxon>Chromadorea</taxon>
        <taxon>Rhabditida</taxon>
        <taxon>Tylenchina</taxon>
        <taxon>Tylenchomorpha</taxon>
        <taxon>Sphaerularioidea</taxon>
        <taxon>Anguinidae</taxon>
        <taxon>Anguininae</taxon>
        <taxon>Ditylenchus</taxon>
    </lineage>
</organism>
<evidence type="ECO:0000256" key="1">
    <source>
        <dbReference type="SAM" id="Coils"/>
    </source>
</evidence>
<evidence type="ECO:0000313" key="2">
    <source>
        <dbReference type="EMBL" id="KAI1696411.1"/>
    </source>
</evidence>
<gene>
    <name evidence="2" type="ORF">DdX_19065</name>
</gene>
<name>A0AAD4MNT9_9BILA</name>
<evidence type="ECO:0000313" key="3">
    <source>
        <dbReference type="Proteomes" id="UP001201812"/>
    </source>
</evidence>
<dbReference type="AlphaFoldDB" id="A0AAD4MNT9"/>
<protein>
    <submittedName>
        <fullName evidence="2">Gag protein</fullName>
    </submittedName>
</protein>
<proteinExistence type="predicted"/>
<keyword evidence="3" id="KW-1185">Reference proteome</keyword>
<feature type="coiled-coil region" evidence="1">
    <location>
        <begin position="102"/>
        <end position="129"/>
    </location>
</feature>
<dbReference type="EMBL" id="JAKKPZ010000329">
    <property type="protein sequence ID" value="KAI1696411.1"/>
    <property type="molecule type" value="Genomic_DNA"/>
</dbReference>
<sequence>MSGIYRKLIGPALVRLENYLKAPPSHPTFDKDETLPNKVRNLHHYAMDLQTHINKITTTHEYLERQQTKWIDYIVRLSHGSATKEEALHDKYTTDTKLIETMNDAADKIEELNGKRRAVENEIKSTEKEMKPKNVKNNEDHNEEEVVDYAQRVIRQHVKLPKLEMRPFHGDITKYQEFMDAFTHAIDKQPIDNASKIEYLFSYLRADAYAATELRNLPPCVDDPRTKQPKLSQLRALYENIERICRQLEELGEDVSHPQIAFCIESKLPLSVLEELYKHKGPFEELDPMEMREKLNTIIETKEHIARRFRENAAATSRTPKQCTTFHCVRTPRFLCANHAPNPLQTPRRDPYQAQFSQQKTIAPRIEIQQAMQNTVTHAQHSQFRQADTFPVPSQDASNTPTTTAQNDQAITNTCFTKSPTDKTDESEKIIFMARHMPIFNPKHPDSPKTLLIMGEFHFS</sequence>
<keyword evidence="1" id="KW-0175">Coiled coil</keyword>
<reference evidence="2" key="1">
    <citation type="submission" date="2022-01" db="EMBL/GenBank/DDBJ databases">
        <title>Genome Sequence Resource for Two Populations of Ditylenchus destructor, the Migratory Endoparasitic Phytonematode.</title>
        <authorList>
            <person name="Zhang H."/>
            <person name="Lin R."/>
            <person name="Xie B."/>
        </authorList>
    </citation>
    <scope>NUCLEOTIDE SEQUENCE</scope>
    <source>
        <strain evidence="2">BazhouSP</strain>
    </source>
</reference>
<dbReference type="Proteomes" id="UP001201812">
    <property type="component" value="Unassembled WGS sequence"/>
</dbReference>
<accession>A0AAD4MNT9</accession>
<comment type="caution">
    <text evidence="2">The sequence shown here is derived from an EMBL/GenBank/DDBJ whole genome shotgun (WGS) entry which is preliminary data.</text>
</comment>